<feature type="compositionally biased region" description="Basic and acidic residues" evidence="1">
    <location>
        <begin position="94"/>
        <end position="107"/>
    </location>
</feature>
<dbReference type="GeneID" id="28821745"/>
<feature type="compositionally biased region" description="Basic and acidic residues" evidence="1">
    <location>
        <begin position="272"/>
        <end position="316"/>
    </location>
</feature>
<feature type="compositionally biased region" description="Basic and acidic residues" evidence="1">
    <location>
        <begin position="71"/>
        <end position="80"/>
    </location>
</feature>
<gene>
    <name evidence="3" type="ORF">LY89DRAFT_648528</name>
</gene>
<dbReference type="OrthoDB" id="2159131at2759"/>
<organism evidence="3 4">
    <name type="scientific">Mollisia scopiformis</name>
    <name type="common">Conifer needle endophyte fungus</name>
    <name type="synonym">Phialocephala scopiformis</name>
    <dbReference type="NCBI Taxonomy" id="149040"/>
    <lineage>
        <taxon>Eukaryota</taxon>
        <taxon>Fungi</taxon>
        <taxon>Dikarya</taxon>
        <taxon>Ascomycota</taxon>
        <taxon>Pezizomycotina</taxon>
        <taxon>Leotiomycetes</taxon>
        <taxon>Helotiales</taxon>
        <taxon>Mollisiaceae</taxon>
        <taxon>Mollisia</taxon>
    </lineage>
</organism>
<feature type="region of interest" description="Disordered" evidence="1">
    <location>
        <begin position="182"/>
        <end position="335"/>
    </location>
</feature>
<dbReference type="PANTHER" id="PTHR22093">
    <property type="entry name" value="LEUKOCYTE RECEPTOR CLUSTER LRC MEMBER 1"/>
    <property type="match status" value="1"/>
</dbReference>
<evidence type="ECO:0000313" key="4">
    <source>
        <dbReference type="Proteomes" id="UP000070700"/>
    </source>
</evidence>
<dbReference type="Pfam" id="PF10197">
    <property type="entry name" value="Cir_N"/>
    <property type="match status" value="1"/>
</dbReference>
<dbReference type="InterPro" id="IPR019339">
    <property type="entry name" value="CIR_N_dom"/>
</dbReference>
<feature type="compositionally biased region" description="Basic and acidic residues" evidence="1">
    <location>
        <begin position="136"/>
        <end position="154"/>
    </location>
</feature>
<evidence type="ECO:0000256" key="1">
    <source>
        <dbReference type="SAM" id="MobiDB-lite"/>
    </source>
</evidence>
<accession>A0A194X543</accession>
<reference evidence="3 4" key="1">
    <citation type="submission" date="2015-10" db="EMBL/GenBank/DDBJ databases">
        <title>Full genome of DAOMC 229536 Phialocephala scopiformis, a fungal endophyte of spruce producing the potent anti-insectan compound rugulosin.</title>
        <authorList>
            <consortium name="DOE Joint Genome Institute"/>
            <person name="Walker A.K."/>
            <person name="Frasz S.L."/>
            <person name="Seifert K.A."/>
            <person name="Miller J.D."/>
            <person name="Mondo S.J."/>
            <person name="Labutti K."/>
            <person name="Lipzen A."/>
            <person name="Dockter R."/>
            <person name="Kennedy M."/>
            <person name="Grigoriev I.V."/>
            <person name="Spatafora J.W."/>
        </authorList>
    </citation>
    <scope>NUCLEOTIDE SEQUENCE [LARGE SCALE GENOMIC DNA]</scope>
    <source>
        <strain evidence="3 4">CBS 120377</strain>
    </source>
</reference>
<dbReference type="KEGG" id="psco:LY89DRAFT_648528"/>
<feature type="region of interest" description="Disordered" evidence="1">
    <location>
        <begin position="37"/>
        <end position="154"/>
    </location>
</feature>
<evidence type="ECO:0000313" key="3">
    <source>
        <dbReference type="EMBL" id="KUJ15300.1"/>
    </source>
</evidence>
<dbReference type="InterPro" id="IPR039875">
    <property type="entry name" value="LENG1-like"/>
</dbReference>
<evidence type="ECO:0000259" key="2">
    <source>
        <dbReference type="SMART" id="SM01083"/>
    </source>
</evidence>
<feature type="compositionally biased region" description="Basic and acidic residues" evidence="1">
    <location>
        <begin position="204"/>
        <end position="214"/>
    </location>
</feature>
<dbReference type="Proteomes" id="UP000070700">
    <property type="component" value="Unassembled WGS sequence"/>
</dbReference>
<dbReference type="RefSeq" id="XP_018069655.1">
    <property type="nucleotide sequence ID" value="XM_018212019.1"/>
</dbReference>
<feature type="compositionally biased region" description="Basic and acidic residues" evidence="1">
    <location>
        <begin position="233"/>
        <end position="256"/>
    </location>
</feature>
<feature type="compositionally biased region" description="Basic and acidic residues" evidence="1">
    <location>
        <begin position="37"/>
        <end position="49"/>
    </location>
</feature>
<keyword evidence="4" id="KW-1185">Reference proteome</keyword>
<dbReference type="AlphaFoldDB" id="A0A194X543"/>
<feature type="compositionally biased region" description="Basic and acidic residues" evidence="1">
    <location>
        <begin position="114"/>
        <end position="127"/>
    </location>
</feature>
<dbReference type="SMART" id="SM01083">
    <property type="entry name" value="Cir_N"/>
    <property type="match status" value="1"/>
</dbReference>
<sequence>MPLHLLGKKSWNVYNTDNIERVKRDEAIAAAREAAEEERMQELDAERRMQILRGEVPTPLPITSSQDDQDSQPRREDGRERKRRKKAGENDTDFEMRVVREDAKRSEQTSQLVLRKDSGAPLTDHKGHISLFPESQPKRQEKNAEAEAEAAKKKKEYEDQYTMRFSNAAGFKQDIGGQPWYSKAGREDETESEVVVGKDIWGNEDPRRKEREVQRLVSSDPLAMMKAGAAQVRHVEKERKKWREEKERELEALKKEDRRRRKRRRDEEDDLDSFRLDDGESRREHRDGDRSREKEREHKRRDSDPRRSSFRGDDRHKDRHKSSHSHSHRHRHHDR</sequence>
<name>A0A194X543_MOLSC</name>
<proteinExistence type="predicted"/>
<protein>
    <recommendedName>
        <fullName evidence="2">CBF1-interacting co-repressor CIR N-terminal domain-containing protein</fullName>
    </recommendedName>
</protein>
<feature type="domain" description="CBF1-interacting co-repressor CIR N-terminal" evidence="2">
    <location>
        <begin position="10"/>
        <end position="46"/>
    </location>
</feature>
<dbReference type="InParanoid" id="A0A194X543"/>
<dbReference type="EMBL" id="KQ947418">
    <property type="protein sequence ID" value="KUJ15300.1"/>
    <property type="molecule type" value="Genomic_DNA"/>
</dbReference>
<dbReference type="PANTHER" id="PTHR22093:SF0">
    <property type="entry name" value="LEUKOCYTE RECEPTOR CLUSTER MEMBER 1"/>
    <property type="match status" value="1"/>
</dbReference>
<feature type="compositionally biased region" description="Basic residues" evidence="1">
    <location>
        <begin position="317"/>
        <end position="335"/>
    </location>
</feature>